<dbReference type="InterPro" id="IPR011701">
    <property type="entry name" value="MFS"/>
</dbReference>
<evidence type="ECO:0000313" key="8">
    <source>
        <dbReference type="Proteomes" id="UP000017559"/>
    </source>
</evidence>
<dbReference type="GO" id="GO:0016020">
    <property type="term" value="C:membrane"/>
    <property type="evidence" value="ECO:0007669"/>
    <property type="project" value="UniProtKB-SubCell"/>
</dbReference>
<dbReference type="AlphaFoldDB" id="V2XMI2"/>
<proteinExistence type="predicted"/>
<feature type="transmembrane region" description="Helical" evidence="6">
    <location>
        <begin position="299"/>
        <end position="319"/>
    </location>
</feature>
<feature type="transmembrane region" description="Helical" evidence="6">
    <location>
        <begin position="340"/>
        <end position="359"/>
    </location>
</feature>
<dbReference type="KEGG" id="mrr:Moror_12816"/>
<name>V2XMI2_MONRO</name>
<dbReference type="Proteomes" id="UP000017559">
    <property type="component" value="Unassembled WGS sequence"/>
</dbReference>
<comment type="subcellular location">
    <subcellularLocation>
        <location evidence="1">Membrane</location>
        <topology evidence="1">Multi-pass membrane protein</topology>
    </subcellularLocation>
</comment>
<dbReference type="Pfam" id="PF07690">
    <property type="entry name" value="MFS_1"/>
    <property type="match status" value="1"/>
</dbReference>
<dbReference type="SUPFAM" id="SSF103473">
    <property type="entry name" value="MFS general substrate transporter"/>
    <property type="match status" value="1"/>
</dbReference>
<dbReference type="PANTHER" id="PTHR43791:SF70">
    <property type="entry name" value="MAJOR FACILITATOR SUPERFAMILY (MFS) PROFILE DOMAIN-CONTAINING PROTEIN"/>
    <property type="match status" value="1"/>
</dbReference>
<organism evidence="7 8">
    <name type="scientific">Moniliophthora roreri (strain MCA 2997)</name>
    <name type="common">Cocoa frosty pod rot fungus</name>
    <name type="synonym">Crinipellis roreri</name>
    <dbReference type="NCBI Taxonomy" id="1381753"/>
    <lineage>
        <taxon>Eukaryota</taxon>
        <taxon>Fungi</taxon>
        <taxon>Dikarya</taxon>
        <taxon>Basidiomycota</taxon>
        <taxon>Agaricomycotina</taxon>
        <taxon>Agaricomycetes</taxon>
        <taxon>Agaricomycetidae</taxon>
        <taxon>Agaricales</taxon>
        <taxon>Marasmiineae</taxon>
        <taxon>Marasmiaceae</taxon>
        <taxon>Moniliophthora</taxon>
    </lineage>
</organism>
<evidence type="ECO:0000313" key="7">
    <source>
        <dbReference type="EMBL" id="ESK94071.1"/>
    </source>
</evidence>
<dbReference type="Gene3D" id="1.20.1250.20">
    <property type="entry name" value="MFS general substrate transporter like domains"/>
    <property type="match status" value="2"/>
</dbReference>
<dbReference type="GO" id="GO:0022857">
    <property type="term" value="F:transmembrane transporter activity"/>
    <property type="evidence" value="ECO:0007669"/>
    <property type="project" value="InterPro"/>
</dbReference>
<keyword evidence="3 6" id="KW-0812">Transmembrane</keyword>
<evidence type="ECO:0000256" key="2">
    <source>
        <dbReference type="ARBA" id="ARBA00022448"/>
    </source>
</evidence>
<feature type="transmembrane region" description="Helical" evidence="6">
    <location>
        <begin position="425"/>
        <end position="445"/>
    </location>
</feature>
<feature type="transmembrane region" description="Helical" evidence="6">
    <location>
        <begin position="103"/>
        <end position="121"/>
    </location>
</feature>
<dbReference type="InterPro" id="IPR036259">
    <property type="entry name" value="MFS_trans_sf"/>
</dbReference>
<evidence type="ECO:0000256" key="1">
    <source>
        <dbReference type="ARBA" id="ARBA00004141"/>
    </source>
</evidence>
<feature type="transmembrane region" description="Helical" evidence="6">
    <location>
        <begin position="365"/>
        <end position="386"/>
    </location>
</feature>
<dbReference type="HOGENOM" id="CLU_001265_0_5_1"/>
<comment type="caution">
    <text evidence="7">The sequence shown here is derived from an EMBL/GenBank/DDBJ whole genome shotgun (WGS) entry which is preliminary data.</text>
</comment>
<dbReference type="PANTHER" id="PTHR43791">
    <property type="entry name" value="PERMEASE-RELATED"/>
    <property type="match status" value="1"/>
</dbReference>
<keyword evidence="5 6" id="KW-0472">Membrane</keyword>
<evidence type="ECO:0000256" key="4">
    <source>
        <dbReference type="ARBA" id="ARBA00022989"/>
    </source>
</evidence>
<feature type="transmembrane region" description="Helical" evidence="6">
    <location>
        <begin position="393"/>
        <end position="413"/>
    </location>
</feature>
<sequence>MSSQRARSETSSINEEKFQKKLEVPVPALETIQQEVADVGYAEYRKGLDVEVVPEQLKNRRVRWKIDLIILPIFLVTQTLQFLDKTALNYANLFGFRTALHLSGVQFSWLSGIVYAGYFVGQYPSSYLIGRYPAQRVIAISIVIWGIAVITMTQCRSFSEAMANRFFLGIFESAISPGQTIMTGFWYTRNEIPLRQFIWYSGLGWGGLIGSYMSTGISTIRDNSGPAKWQYIFYILGGVTILWGVFVWFALSDSPANAWFLNEPDRIIAVKRVSENQTGIKNKHFKKEQVWSTLRDPKMYILFFSIFAAAIPNGVLSSFSTEIINEMGFSQTKTTVLKSVGDILQIVSLFIGGFITLNFENTRLITSTAANIICTVAAACTGYLALDKTWMRLVAFWFTNCQSVGFATSLVMVSSNMGGYTHKTIANAILFTAYCWGNLAGPFVVKQSEAPKFPTAMAGLLAGYSVKLALHLVLFVYLVWTNAHRNKVYGPPDEAASREAGMQDKTEFENKHFRYVY</sequence>
<feature type="transmembrane region" description="Helical" evidence="6">
    <location>
        <begin position="231"/>
        <end position="251"/>
    </location>
</feature>
<feature type="transmembrane region" description="Helical" evidence="6">
    <location>
        <begin position="133"/>
        <end position="152"/>
    </location>
</feature>
<gene>
    <name evidence="7" type="ORF">Moror_12816</name>
</gene>
<keyword evidence="2" id="KW-0813">Transport</keyword>
<feature type="transmembrane region" description="Helical" evidence="6">
    <location>
        <begin position="197"/>
        <end position="219"/>
    </location>
</feature>
<accession>V2XMI2</accession>
<feature type="transmembrane region" description="Helical" evidence="6">
    <location>
        <begin position="457"/>
        <end position="480"/>
    </location>
</feature>
<protein>
    <submittedName>
        <fullName evidence="7">Mfs transporter</fullName>
    </submittedName>
</protein>
<dbReference type="EMBL" id="AWSO01000155">
    <property type="protein sequence ID" value="ESK94071.1"/>
    <property type="molecule type" value="Genomic_DNA"/>
</dbReference>
<reference evidence="7 8" key="1">
    <citation type="journal article" date="2014" name="BMC Genomics">
        <title>Genome and secretome analysis of the hemibiotrophic fungal pathogen, Moniliophthora roreri, which causes frosty pod rot disease of cacao: mechanisms of the biotrophic and necrotrophic phases.</title>
        <authorList>
            <person name="Meinhardt L.W."/>
            <person name="Costa G.G.L."/>
            <person name="Thomazella D.P.T."/>
            <person name="Teixeira P.J.P.L."/>
            <person name="Carazzolle M.F."/>
            <person name="Schuster S.C."/>
            <person name="Carlson J.E."/>
            <person name="Guiltinan M.J."/>
            <person name="Mieczkowski P."/>
            <person name="Farmer A."/>
            <person name="Ramaraj T."/>
            <person name="Crozier J."/>
            <person name="Davis R.E."/>
            <person name="Shao J."/>
            <person name="Melnick R.L."/>
            <person name="Pereira G.A.G."/>
            <person name="Bailey B.A."/>
        </authorList>
    </citation>
    <scope>NUCLEOTIDE SEQUENCE [LARGE SCALE GENOMIC DNA]</scope>
    <source>
        <strain evidence="7 8">MCA 2997</strain>
    </source>
</reference>
<evidence type="ECO:0000256" key="6">
    <source>
        <dbReference type="SAM" id="Phobius"/>
    </source>
</evidence>
<evidence type="ECO:0000256" key="5">
    <source>
        <dbReference type="ARBA" id="ARBA00023136"/>
    </source>
</evidence>
<dbReference type="OrthoDB" id="6730379at2759"/>
<keyword evidence="8" id="KW-1185">Reference proteome</keyword>
<evidence type="ECO:0000256" key="3">
    <source>
        <dbReference type="ARBA" id="ARBA00022692"/>
    </source>
</evidence>
<keyword evidence="4 6" id="KW-1133">Transmembrane helix</keyword>